<dbReference type="EMBL" id="BAABGP010000037">
    <property type="protein sequence ID" value="GAA4492264.1"/>
    <property type="molecule type" value="Genomic_DNA"/>
</dbReference>
<evidence type="ECO:0000313" key="2">
    <source>
        <dbReference type="Proteomes" id="UP001500731"/>
    </source>
</evidence>
<evidence type="ECO:0000313" key="1">
    <source>
        <dbReference type="EMBL" id="GAA4492264.1"/>
    </source>
</evidence>
<reference evidence="2" key="1">
    <citation type="journal article" date="2019" name="Int. J. Syst. Evol. Microbiol.">
        <title>The Global Catalogue of Microorganisms (GCM) 10K type strain sequencing project: providing services to taxonomists for standard genome sequencing and annotation.</title>
        <authorList>
            <consortium name="The Broad Institute Genomics Platform"/>
            <consortium name="The Broad Institute Genome Sequencing Center for Infectious Disease"/>
            <person name="Wu L."/>
            <person name="Ma J."/>
        </authorList>
    </citation>
    <scope>NUCLEOTIDE SEQUENCE [LARGE SCALE GENOMIC DNA]</scope>
    <source>
        <strain evidence="2">JCM 17839</strain>
    </source>
</reference>
<dbReference type="RefSeq" id="WP_345189004.1">
    <property type="nucleotide sequence ID" value="NZ_BAABGP010000037.1"/>
</dbReference>
<name>A0ABP8PSZ8_9MICO</name>
<protein>
    <submittedName>
        <fullName evidence="1">Uncharacterized protein</fullName>
    </submittedName>
</protein>
<keyword evidence="2" id="KW-1185">Reference proteome</keyword>
<organism evidence="1 2">
    <name type="scientific">Microbacterium panaciterrae</name>
    <dbReference type="NCBI Taxonomy" id="985759"/>
    <lineage>
        <taxon>Bacteria</taxon>
        <taxon>Bacillati</taxon>
        <taxon>Actinomycetota</taxon>
        <taxon>Actinomycetes</taxon>
        <taxon>Micrococcales</taxon>
        <taxon>Microbacteriaceae</taxon>
        <taxon>Microbacterium</taxon>
    </lineage>
</organism>
<proteinExistence type="predicted"/>
<gene>
    <name evidence="1" type="ORF">GCM10023171_37120</name>
</gene>
<sequence length="85" mass="9595">MGSQTQRHEEDGFGQDLIEQMEDHAKVLHVFDEGQDIALDLHEKLLSEETRQRALAFLQSPRYASAIEKYERLTTGPVDVPEAGA</sequence>
<accession>A0ABP8PSZ8</accession>
<dbReference type="Proteomes" id="UP001500731">
    <property type="component" value="Unassembled WGS sequence"/>
</dbReference>
<comment type="caution">
    <text evidence="1">The sequence shown here is derived from an EMBL/GenBank/DDBJ whole genome shotgun (WGS) entry which is preliminary data.</text>
</comment>